<dbReference type="EMBL" id="OCPC01000003">
    <property type="protein sequence ID" value="SOE17255.1"/>
    <property type="molecule type" value="Genomic_DNA"/>
</dbReference>
<reference evidence="2" key="1">
    <citation type="submission" date="2017-08" db="EMBL/GenBank/DDBJ databases">
        <authorList>
            <person name="Varghese N."/>
            <person name="Submissions S."/>
        </authorList>
    </citation>
    <scope>NUCLEOTIDE SEQUENCE [LARGE SCALE GENOMIC DNA]</scope>
    <source>
        <strain evidence="2">KCTC 23107</strain>
    </source>
</reference>
<dbReference type="Proteomes" id="UP000219465">
    <property type="component" value="Unassembled WGS sequence"/>
</dbReference>
<protein>
    <submittedName>
        <fullName evidence="1">Uncharacterized protein</fullName>
    </submittedName>
</protein>
<evidence type="ECO:0000313" key="1">
    <source>
        <dbReference type="EMBL" id="SOE17255.1"/>
    </source>
</evidence>
<accession>A0A286IAW0</accession>
<gene>
    <name evidence="1" type="ORF">SAMN05877838_2152</name>
</gene>
<evidence type="ECO:0000313" key="2">
    <source>
        <dbReference type="Proteomes" id="UP000219465"/>
    </source>
</evidence>
<dbReference type="AlphaFoldDB" id="A0A286IAW0"/>
<sequence length="97" mass="11209">MLVLSTQMSFSKTISFKGVCSITAGTISGKKYATLKCYKADEPGHYNIRATKWEWKDKEEYHDMARHAGRTFTCTFTRNGFVYLPQKHKNVDMTDCR</sequence>
<organism evidence="1 2">
    <name type="scientific">Hoeflea halophila</name>
    <dbReference type="NCBI Taxonomy" id="714899"/>
    <lineage>
        <taxon>Bacteria</taxon>
        <taxon>Pseudomonadati</taxon>
        <taxon>Pseudomonadota</taxon>
        <taxon>Alphaproteobacteria</taxon>
        <taxon>Hyphomicrobiales</taxon>
        <taxon>Rhizobiaceae</taxon>
        <taxon>Hoeflea</taxon>
    </lineage>
</organism>
<proteinExistence type="predicted"/>
<name>A0A286IAW0_9HYPH</name>
<keyword evidence="2" id="KW-1185">Reference proteome</keyword>